<dbReference type="Proteomes" id="UP000241808">
    <property type="component" value="Unassembled WGS sequence"/>
</dbReference>
<protein>
    <submittedName>
        <fullName evidence="10">Amino acid/amide ABC transporter membrane protein 1 (HAAT family)</fullName>
    </submittedName>
</protein>
<feature type="transmembrane region" description="Helical" evidence="9">
    <location>
        <begin position="99"/>
        <end position="120"/>
    </location>
</feature>
<keyword evidence="11" id="KW-1185">Reference proteome</keyword>
<comment type="caution">
    <text evidence="10">The sequence shown here is derived from an EMBL/GenBank/DDBJ whole genome shotgun (WGS) entry which is preliminary data.</text>
</comment>
<keyword evidence="4 9" id="KW-0812">Transmembrane</keyword>
<keyword evidence="5" id="KW-0029">Amino-acid transport</keyword>
<dbReference type="EMBL" id="PZZL01000005">
    <property type="protein sequence ID" value="PTM55186.1"/>
    <property type="molecule type" value="Genomic_DNA"/>
</dbReference>
<feature type="transmembrane region" description="Helical" evidence="9">
    <location>
        <begin position="266"/>
        <end position="286"/>
    </location>
</feature>
<dbReference type="PANTHER" id="PTHR11795">
    <property type="entry name" value="BRANCHED-CHAIN AMINO ACID TRANSPORT SYSTEM PERMEASE PROTEIN LIVH"/>
    <property type="match status" value="1"/>
</dbReference>
<dbReference type="Pfam" id="PF02653">
    <property type="entry name" value="BPD_transp_2"/>
    <property type="match status" value="1"/>
</dbReference>
<name>A0A2T4Z326_9HYPH</name>
<feature type="transmembrane region" description="Helical" evidence="9">
    <location>
        <begin position="220"/>
        <end position="237"/>
    </location>
</feature>
<dbReference type="CDD" id="cd06582">
    <property type="entry name" value="TM_PBP1_LivH_like"/>
    <property type="match status" value="1"/>
</dbReference>
<evidence type="ECO:0000313" key="10">
    <source>
        <dbReference type="EMBL" id="PTM55186.1"/>
    </source>
</evidence>
<feature type="transmembrane region" description="Helical" evidence="9">
    <location>
        <begin position="127"/>
        <end position="149"/>
    </location>
</feature>
<feature type="transmembrane region" description="Helical" evidence="9">
    <location>
        <begin position="333"/>
        <end position="358"/>
    </location>
</feature>
<keyword evidence="7 9" id="KW-0472">Membrane</keyword>
<proteinExistence type="inferred from homology"/>
<keyword evidence="2" id="KW-0813">Transport</keyword>
<organism evidence="10 11">
    <name type="scientific">Phreatobacter oligotrophus</name>
    <dbReference type="NCBI Taxonomy" id="1122261"/>
    <lineage>
        <taxon>Bacteria</taxon>
        <taxon>Pseudomonadati</taxon>
        <taxon>Pseudomonadota</taxon>
        <taxon>Alphaproteobacteria</taxon>
        <taxon>Hyphomicrobiales</taxon>
        <taxon>Phreatobacteraceae</taxon>
        <taxon>Phreatobacter</taxon>
    </lineage>
</organism>
<gene>
    <name evidence="10" type="ORF">C8P69_105339</name>
</gene>
<evidence type="ECO:0000256" key="4">
    <source>
        <dbReference type="ARBA" id="ARBA00022692"/>
    </source>
</evidence>
<evidence type="ECO:0000313" key="11">
    <source>
        <dbReference type="Proteomes" id="UP000241808"/>
    </source>
</evidence>
<dbReference type="InterPro" id="IPR052157">
    <property type="entry name" value="BCAA_transport_permease"/>
</dbReference>
<feature type="transmembrane region" description="Helical" evidence="9">
    <location>
        <begin position="164"/>
        <end position="185"/>
    </location>
</feature>
<evidence type="ECO:0000256" key="7">
    <source>
        <dbReference type="ARBA" id="ARBA00023136"/>
    </source>
</evidence>
<evidence type="ECO:0000256" key="3">
    <source>
        <dbReference type="ARBA" id="ARBA00022475"/>
    </source>
</evidence>
<dbReference type="GO" id="GO:0005886">
    <property type="term" value="C:plasma membrane"/>
    <property type="evidence" value="ECO:0007669"/>
    <property type="project" value="UniProtKB-SubCell"/>
</dbReference>
<feature type="transmembrane region" description="Helical" evidence="9">
    <location>
        <begin position="298"/>
        <end position="327"/>
    </location>
</feature>
<keyword evidence="6 9" id="KW-1133">Transmembrane helix</keyword>
<dbReference type="GO" id="GO:0022857">
    <property type="term" value="F:transmembrane transporter activity"/>
    <property type="evidence" value="ECO:0007669"/>
    <property type="project" value="InterPro"/>
</dbReference>
<evidence type="ECO:0000256" key="5">
    <source>
        <dbReference type="ARBA" id="ARBA00022970"/>
    </source>
</evidence>
<feature type="transmembrane region" description="Helical" evidence="9">
    <location>
        <begin position="20"/>
        <end position="41"/>
    </location>
</feature>
<evidence type="ECO:0000256" key="1">
    <source>
        <dbReference type="ARBA" id="ARBA00004651"/>
    </source>
</evidence>
<dbReference type="AlphaFoldDB" id="A0A2T4Z326"/>
<dbReference type="InterPro" id="IPR001851">
    <property type="entry name" value="ABC_transp_permease"/>
</dbReference>
<feature type="transmembrane region" description="Helical" evidence="9">
    <location>
        <begin position="74"/>
        <end position="93"/>
    </location>
</feature>
<evidence type="ECO:0000256" key="2">
    <source>
        <dbReference type="ARBA" id="ARBA00022448"/>
    </source>
</evidence>
<sequence>MTDATLTAKPALSPQQIRRIAWIAGPVLLVVVLTLLTRSGAIGPSDWTYKILVDPFVTMWSLPDLLIQTLWEGFVAGVLYALIALGFVLIFKASGVFNFAQGIMVVFAALSLIGFYEILVGRLGIPAGYAAAMVALIGALGIMLLLAIAVERIVLRPLVNQPDIIMLMATVGLSFFLTGFGELAFGGNPKVMITSALGLPTGSSSIDVPGGRINVQHLDVAAAIIATILIVSLGIFFQKTRIGRALRAVADSHKAALSVGISLNQIWIIVWFTAGIVALVTGIMWGARSEVSFALEVIALKALPVLVLGGFTSIPGAIVGGLIIGIGEKLGEFYWGPLMGGGIETWLAYIIALVFLLFRPQGLFGEKIIERI</sequence>
<dbReference type="GO" id="GO:0006865">
    <property type="term" value="P:amino acid transport"/>
    <property type="evidence" value="ECO:0007669"/>
    <property type="project" value="UniProtKB-KW"/>
</dbReference>
<keyword evidence="3" id="KW-1003">Cell membrane</keyword>
<evidence type="ECO:0000256" key="6">
    <source>
        <dbReference type="ARBA" id="ARBA00022989"/>
    </source>
</evidence>
<accession>A0A2T4Z326</accession>
<evidence type="ECO:0000256" key="8">
    <source>
        <dbReference type="ARBA" id="ARBA00037998"/>
    </source>
</evidence>
<reference evidence="10 11" key="1">
    <citation type="submission" date="2018-04" db="EMBL/GenBank/DDBJ databases">
        <title>Genomic Encyclopedia of Archaeal and Bacterial Type Strains, Phase II (KMG-II): from individual species to whole genera.</title>
        <authorList>
            <person name="Goeker M."/>
        </authorList>
    </citation>
    <scope>NUCLEOTIDE SEQUENCE [LARGE SCALE GENOMIC DNA]</scope>
    <source>
        <strain evidence="10 11">DSM 25521</strain>
    </source>
</reference>
<evidence type="ECO:0000256" key="9">
    <source>
        <dbReference type="SAM" id="Phobius"/>
    </source>
</evidence>
<comment type="similarity">
    <text evidence="8">Belongs to the binding-protein-dependent transport system permease family. LivHM subfamily.</text>
</comment>
<comment type="subcellular location">
    <subcellularLocation>
        <location evidence="1">Cell membrane</location>
        <topology evidence="1">Multi-pass membrane protein</topology>
    </subcellularLocation>
</comment>
<dbReference type="PANTHER" id="PTHR11795:SF451">
    <property type="entry name" value="ABC TRANSPORTER PERMEASE PROTEIN"/>
    <property type="match status" value="1"/>
</dbReference>